<name>A0AAW7Z0S1_9ALTE</name>
<dbReference type="InterPro" id="IPR000182">
    <property type="entry name" value="GNAT_dom"/>
</dbReference>
<evidence type="ECO:0000259" key="1">
    <source>
        <dbReference type="PROSITE" id="PS51186"/>
    </source>
</evidence>
<dbReference type="GO" id="GO:0016747">
    <property type="term" value="F:acyltransferase activity, transferring groups other than amino-acyl groups"/>
    <property type="evidence" value="ECO:0007669"/>
    <property type="project" value="InterPro"/>
</dbReference>
<dbReference type="PROSITE" id="PS51186">
    <property type="entry name" value="GNAT"/>
    <property type="match status" value="1"/>
</dbReference>
<dbReference type="Proteomes" id="UP001170717">
    <property type="component" value="Unassembled WGS sequence"/>
</dbReference>
<protein>
    <submittedName>
        <fullName evidence="2">GNAT family N-acetyltransferase</fullName>
        <ecNumber evidence="2">2.3.1.-</ecNumber>
    </submittedName>
</protein>
<dbReference type="CDD" id="cd04301">
    <property type="entry name" value="NAT_SF"/>
    <property type="match status" value="1"/>
</dbReference>
<evidence type="ECO:0000313" key="2">
    <source>
        <dbReference type="EMBL" id="MDO6576083.1"/>
    </source>
</evidence>
<dbReference type="InterPro" id="IPR016181">
    <property type="entry name" value="Acyl_CoA_acyltransferase"/>
</dbReference>
<dbReference type="AlphaFoldDB" id="A0AAW7Z0S1"/>
<dbReference type="Gene3D" id="3.40.630.30">
    <property type="match status" value="1"/>
</dbReference>
<evidence type="ECO:0000313" key="3">
    <source>
        <dbReference type="Proteomes" id="UP001170717"/>
    </source>
</evidence>
<dbReference type="RefSeq" id="WP_282146217.1">
    <property type="nucleotide sequence ID" value="NZ_CANLMS010000006.1"/>
</dbReference>
<dbReference type="SUPFAM" id="SSF55729">
    <property type="entry name" value="Acyl-CoA N-acyltransferases (Nat)"/>
    <property type="match status" value="1"/>
</dbReference>
<organism evidence="2 3">
    <name type="scientific">Alteromonas stellipolaris</name>
    <dbReference type="NCBI Taxonomy" id="233316"/>
    <lineage>
        <taxon>Bacteria</taxon>
        <taxon>Pseudomonadati</taxon>
        <taxon>Pseudomonadota</taxon>
        <taxon>Gammaproteobacteria</taxon>
        <taxon>Alteromonadales</taxon>
        <taxon>Alteromonadaceae</taxon>
        <taxon>Alteromonas/Salinimonas group</taxon>
        <taxon>Alteromonas</taxon>
    </lineage>
</organism>
<sequence>MLINPLVELEDSYLNYIKELGSEERYPYPMDLDCSNFSAFVQLLSDYSEGINLPSHMVPNTTFWLIENQEIIGCSHLRHTLNDSLKHAGGHIGLGVRPSFRGKGVGKRLLSQTIERANKMGISAVHIHCYKSNISSTKLIESSGAILHSTIDLEDSSETVLRFIHEHT</sequence>
<keyword evidence="2" id="KW-0808">Transferase</keyword>
<proteinExistence type="predicted"/>
<reference evidence="2" key="1">
    <citation type="submission" date="2023-07" db="EMBL/GenBank/DDBJ databases">
        <title>Genome content predicts the carbon catabolic preferences of heterotrophic bacteria.</title>
        <authorList>
            <person name="Gralka M."/>
        </authorList>
    </citation>
    <scope>NUCLEOTIDE SEQUENCE</scope>
    <source>
        <strain evidence="2">F2M12</strain>
    </source>
</reference>
<accession>A0AAW7Z0S1</accession>
<feature type="domain" description="N-acetyltransferase" evidence="1">
    <location>
        <begin position="1"/>
        <end position="166"/>
    </location>
</feature>
<gene>
    <name evidence="2" type="ORF">Q4527_01715</name>
</gene>
<dbReference type="PANTHER" id="PTHR39173:SF1">
    <property type="entry name" value="ACETYLTRANSFERASE"/>
    <property type="match status" value="1"/>
</dbReference>
<dbReference type="Pfam" id="PF00583">
    <property type="entry name" value="Acetyltransf_1"/>
    <property type="match status" value="1"/>
</dbReference>
<dbReference type="EMBL" id="JAUOQI010000001">
    <property type="protein sequence ID" value="MDO6576083.1"/>
    <property type="molecule type" value="Genomic_DNA"/>
</dbReference>
<dbReference type="EC" id="2.3.1.-" evidence="2"/>
<dbReference type="PANTHER" id="PTHR39173">
    <property type="entry name" value="ACETYLTRANSFERASE"/>
    <property type="match status" value="1"/>
</dbReference>
<keyword evidence="2" id="KW-0012">Acyltransferase</keyword>
<comment type="caution">
    <text evidence="2">The sequence shown here is derived from an EMBL/GenBank/DDBJ whole genome shotgun (WGS) entry which is preliminary data.</text>
</comment>